<sequence length="119" mass="13394">MKKLLSVAIIAASQPLFAGELFSFDKTAVIFSSLQHIKLKYSDLGQLELSPYRQLQVSEVNGNLFATVYFSYKENGSEILYACVKVDENGKLIKMQRDIEPKKGLFDHPMPNWNSCTGT</sequence>
<feature type="signal peptide" evidence="1">
    <location>
        <begin position="1"/>
        <end position="18"/>
    </location>
</feature>
<dbReference type="EMBL" id="JBHRTF010000002">
    <property type="protein sequence ID" value="MFC3114855.1"/>
    <property type="molecule type" value="Genomic_DNA"/>
</dbReference>
<accession>A0ABV7FBC7</accession>
<comment type="caution">
    <text evidence="2">The sequence shown here is derived from an EMBL/GenBank/DDBJ whole genome shotgun (WGS) entry which is preliminary data.</text>
</comment>
<proteinExistence type="predicted"/>
<organism evidence="2 3">
    <name type="scientific">Cellvibrio fontiphilus</name>
    <dbReference type="NCBI Taxonomy" id="1815559"/>
    <lineage>
        <taxon>Bacteria</taxon>
        <taxon>Pseudomonadati</taxon>
        <taxon>Pseudomonadota</taxon>
        <taxon>Gammaproteobacteria</taxon>
        <taxon>Cellvibrionales</taxon>
        <taxon>Cellvibrionaceae</taxon>
        <taxon>Cellvibrio</taxon>
    </lineage>
</organism>
<evidence type="ECO:0000313" key="3">
    <source>
        <dbReference type="Proteomes" id="UP001595555"/>
    </source>
</evidence>
<keyword evidence="3" id="KW-1185">Reference proteome</keyword>
<dbReference type="RefSeq" id="WP_378116575.1">
    <property type="nucleotide sequence ID" value="NZ_JBHRTF010000002.1"/>
</dbReference>
<name>A0ABV7FBC7_9GAMM</name>
<dbReference type="Proteomes" id="UP001595555">
    <property type="component" value="Unassembled WGS sequence"/>
</dbReference>
<gene>
    <name evidence="2" type="ORF">ACFODX_04735</name>
</gene>
<feature type="chain" id="PRO_5047459901" evidence="1">
    <location>
        <begin position="19"/>
        <end position="119"/>
    </location>
</feature>
<reference evidence="3" key="1">
    <citation type="journal article" date="2019" name="Int. J. Syst. Evol. Microbiol.">
        <title>The Global Catalogue of Microorganisms (GCM) 10K type strain sequencing project: providing services to taxonomists for standard genome sequencing and annotation.</title>
        <authorList>
            <consortium name="The Broad Institute Genomics Platform"/>
            <consortium name="The Broad Institute Genome Sequencing Center for Infectious Disease"/>
            <person name="Wu L."/>
            <person name="Ma J."/>
        </authorList>
    </citation>
    <scope>NUCLEOTIDE SEQUENCE [LARGE SCALE GENOMIC DNA]</scope>
    <source>
        <strain evidence="3">KCTC 52237</strain>
    </source>
</reference>
<protein>
    <submittedName>
        <fullName evidence="2">Uncharacterized protein</fullName>
    </submittedName>
</protein>
<keyword evidence="1" id="KW-0732">Signal</keyword>
<evidence type="ECO:0000256" key="1">
    <source>
        <dbReference type="SAM" id="SignalP"/>
    </source>
</evidence>
<evidence type="ECO:0000313" key="2">
    <source>
        <dbReference type="EMBL" id="MFC3114855.1"/>
    </source>
</evidence>